<dbReference type="Pfam" id="PF00561">
    <property type="entry name" value="Abhydrolase_1"/>
    <property type="match status" value="1"/>
</dbReference>
<organism evidence="2 3">
    <name type="scientific">Streptomyces coffeae</name>
    <dbReference type="NCBI Taxonomy" id="621382"/>
    <lineage>
        <taxon>Bacteria</taxon>
        <taxon>Bacillati</taxon>
        <taxon>Actinomycetota</taxon>
        <taxon>Actinomycetes</taxon>
        <taxon>Kitasatosporales</taxon>
        <taxon>Streptomycetaceae</taxon>
        <taxon>Streptomyces</taxon>
    </lineage>
</organism>
<feature type="domain" description="AB hydrolase-1" evidence="1">
    <location>
        <begin position="33"/>
        <end position="155"/>
    </location>
</feature>
<keyword evidence="3" id="KW-1185">Reference proteome</keyword>
<proteinExistence type="predicted"/>
<dbReference type="PANTHER" id="PTHR43433">
    <property type="entry name" value="HYDROLASE, ALPHA/BETA FOLD FAMILY PROTEIN"/>
    <property type="match status" value="1"/>
</dbReference>
<evidence type="ECO:0000259" key="1">
    <source>
        <dbReference type="Pfam" id="PF00561"/>
    </source>
</evidence>
<reference evidence="2 3" key="1">
    <citation type="submission" date="2021-01" db="EMBL/GenBank/DDBJ databases">
        <title>WGS of actinomycetes isolated from Thailand.</title>
        <authorList>
            <person name="Thawai C."/>
        </authorList>
    </citation>
    <scope>NUCLEOTIDE SEQUENCE [LARGE SCALE GENOMIC DNA]</scope>
    <source>
        <strain evidence="2 3">CA1R205</strain>
    </source>
</reference>
<gene>
    <name evidence="2" type="ORF">JK363_33590</name>
</gene>
<dbReference type="RefSeq" id="WP_201881126.1">
    <property type="nucleotide sequence ID" value="NZ_JAERRF010000029.1"/>
</dbReference>
<protein>
    <submittedName>
        <fullName evidence="2">Alpha/beta hydrolase</fullName>
    </submittedName>
</protein>
<dbReference type="PRINTS" id="PR00111">
    <property type="entry name" value="ABHYDROLASE"/>
</dbReference>
<evidence type="ECO:0000313" key="3">
    <source>
        <dbReference type="Proteomes" id="UP000634229"/>
    </source>
</evidence>
<dbReference type="InterPro" id="IPR050471">
    <property type="entry name" value="AB_hydrolase"/>
</dbReference>
<evidence type="ECO:0000313" key="2">
    <source>
        <dbReference type="EMBL" id="MBL1101509.1"/>
    </source>
</evidence>
<dbReference type="PANTHER" id="PTHR43433:SF10">
    <property type="entry name" value="AB HYDROLASE-1 DOMAIN-CONTAINING PROTEIN"/>
    <property type="match status" value="1"/>
</dbReference>
<dbReference type="InterPro" id="IPR029058">
    <property type="entry name" value="AB_hydrolase_fold"/>
</dbReference>
<accession>A0ABS1NN44</accession>
<comment type="caution">
    <text evidence="2">The sequence shown here is derived from an EMBL/GenBank/DDBJ whole genome shotgun (WGS) entry which is preliminary data.</text>
</comment>
<dbReference type="GO" id="GO:0016787">
    <property type="term" value="F:hydrolase activity"/>
    <property type="evidence" value="ECO:0007669"/>
    <property type="project" value="UniProtKB-KW"/>
</dbReference>
<name>A0ABS1NN44_9ACTN</name>
<dbReference type="EMBL" id="JAERRF010000029">
    <property type="protein sequence ID" value="MBL1101509.1"/>
    <property type="molecule type" value="Genomic_DNA"/>
</dbReference>
<dbReference type="SUPFAM" id="SSF53474">
    <property type="entry name" value="alpha/beta-Hydrolases"/>
    <property type="match status" value="1"/>
</dbReference>
<dbReference type="InterPro" id="IPR000073">
    <property type="entry name" value="AB_hydrolase_1"/>
</dbReference>
<sequence length="273" mass="29899">MTTTAPELNGFQEHFVDADGFRIRYYEGGEGEPLAVVHGAGGPADYAAGPALELLARDRRVIAFELPGFGQSEPNTRTADGRQMATTVASAMAALGIETYSVMGTSMGGIVALWWAVDHPEQVTSVVLEAPSAFRADTTRPAAMLSDRDVYIRAFHAHPERKPWLADFQLALPPNWDLVTKIMGPDRDENLVERLTSLEQPVLVLFGTQDGVISPDEGRHYKEAIQNCYFMLVYSAAHDLKGDRPEAFSDVVGDFLTHGPKFLVDHKSTVINP</sequence>
<dbReference type="Proteomes" id="UP000634229">
    <property type="component" value="Unassembled WGS sequence"/>
</dbReference>
<keyword evidence="2" id="KW-0378">Hydrolase</keyword>
<dbReference type="Gene3D" id="3.40.50.1820">
    <property type="entry name" value="alpha/beta hydrolase"/>
    <property type="match status" value="1"/>
</dbReference>